<dbReference type="PANTHER" id="PTHR33048:SF47">
    <property type="entry name" value="INTEGRAL MEMBRANE PROTEIN-RELATED"/>
    <property type="match status" value="1"/>
</dbReference>
<keyword evidence="9" id="KW-1185">Reference proteome</keyword>
<comment type="caution">
    <text evidence="8">The sequence shown here is derived from an EMBL/GenBank/DDBJ whole genome shotgun (WGS) entry which is preliminary data.</text>
</comment>
<organism evidence="8 9">
    <name type="scientific">Talaromyces proteolyticus</name>
    <dbReference type="NCBI Taxonomy" id="1131652"/>
    <lineage>
        <taxon>Eukaryota</taxon>
        <taxon>Fungi</taxon>
        <taxon>Dikarya</taxon>
        <taxon>Ascomycota</taxon>
        <taxon>Pezizomycotina</taxon>
        <taxon>Eurotiomycetes</taxon>
        <taxon>Eurotiomycetidae</taxon>
        <taxon>Eurotiales</taxon>
        <taxon>Trichocomaceae</taxon>
        <taxon>Talaromyces</taxon>
        <taxon>Talaromyces sect. Bacilispori</taxon>
    </lineage>
</organism>
<dbReference type="Pfam" id="PF20684">
    <property type="entry name" value="Fung_rhodopsin"/>
    <property type="match status" value="1"/>
</dbReference>
<comment type="similarity">
    <text evidence="5">Belongs to the SAT4 family.</text>
</comment>
<feature type="transmembrane region" description="Helical" evidence="6">
    <location>
        <begin position="235"/>
        <end position="254"/>
    </location>
</feature>
<evidence type="ECO:0000256" key="4">
    <source>
        <dbReference type="ARBA" id="ARBA00023136"/>
    </source>
</evidence>
<dbReference type="GO" id="GO:0016020">
    <property type="term" value="C:membrane"/>
    <property type="evidence" value="ECO:0007669"/>
    <property type="project" value="UniProtKB-SubCell"/>
</dbReference>
<reference evidence="8" key="1">
    <citation type="submission" date="2021-12" db="EMBL/GenBank/DDBJ databases">
        <title>Convergent genome expansion in fungi linked to evolution of root-endophyte symbiosis.</title>
        <authorList>
            <consortium name="DOE Joint Genome Institute"/>
            <person name="Ke Y.-H."/>
            <person name="Bonito G."/>
            <person name="Liao H.-L."/>
            <person name="Looney B."/>
            <person name="Rojas-Flechas A."/>
            <person name="Nash J."/>
            <person name="Hameed K."/>
            <person name="Schadt C."/>
            <person name="Martin F."/>
            <person name="Crous P.W."/>
            <person name="Miettinen O."/>
            <person name="Magnuson J.K."/>
            <person name="Labbe J."/>
            <person name="Jacobson D."/>
            <person name="Doktycz M.J."/>
            <person name="Veneault-Fourrey C."/>
            <person name="Kuo A."/>
            <person name="Mondo S."/>
            <person name="Calhoun S."/>
            <person name="Riley R."/>
            <person name="Ohm R."/>
            <person name="LaButti K."/>
            <person name="Andreopoulos B."/>
            <person name="Pangilinan J."/>
            <person name="Nolan M."/>
            <person name="Tritt A."/>
            <person name="Clum A."/>
            <person name="Lipzen A."/>
            <person name="Daum C."/>
            <person name="Barry K."/>
            <person name="Grigoriev I.V."/>
            <person name="Vilgalys R."/>
        </authorList>
    </citation>
    <scope>NUCLEOTIDE SEQUENCE</scope>
    <source>
        <strain evidence="8">PMI_201</strain>
    </source>
</reference>
<feature type="transmembrane region" description="Helical" evidence="6">
    <location>
        <begin position="43"/>
        <end position="61"/>
    </location>
</feature>
<evidence type="ECO:0000313" key="9">
    <source>
        <dbReference type="Proteomes" id="UP001201262"/>
    </source>
</evidence>
<evidence type="ECO:0000313" key="8">
    <source>
        <dbReference type="EMBL" id="KAH8700939.1"/>
    </source>
</evidence>
<evidence type="ECO:0000256" key="2">
    <source>
        <dbReference type="ARBA" id="ARBA00022692"/>
    </source>
</evidence>
<proteinExistence type="inferred from homology"/>
<feature type="domain" description="Rhodopsin" evidence="7">
    <location>
        <begin position="29"/>
        <end position="259"/>
    </location>
</feature>
<feature type="transmembrane region" description="Helical" evidence="6">
    <location>
        <begin position="122"/>
        <end position="144"/>
    </location>
</feature>
<evidence type="ECO:0000256" key="5">
    <source>
        <dbReference type="ARBA" id="ARBA00038359"/>
    </source>
</evidence>
<evidence type="ECO:0000256" key="6">
    <source>
        <dbReference type="SAM" id="Phobius"/>
    </source>
</evidence>
<evidence type="ECO:0000256" key="3">
    <source>
        <dbReference type="ARBA" id="ARBA00022989"/>
    </source>
</evidence>
<evidence type="ECO:0000256" key="1">
    <source>
        <dbReference type="ARBA" id="ARBA00004141"/>
    </source>
</evidence>
<dbReference type="RefSeq" id="XP_046074645.1">
    <property type="nucleotide sequence ID" value="XM_046218986.1"/>
</dbReference>
<name>A0AAD4Q0K7_9EURO</name>
<accession>A0AAD4Q0K7</accession>
<keyword evidence="3 6" id="KW-1133">Transmembrane helix</keyword>
<sequence>MSDVGKDQAPAIWFTGFVFGALSTVAVILRFTSRLIKTAHCGWDDWTILLAQVIFIVALGLELRGVKALSAITNGAEDPNYQTYAKFIYIYGPFYFPAIGITNISVLLLYRRIFETSWFSRISLYFIIVQALWTIAGTIVQIWVCNPPSSWWTSPKPTCILYGIFWLTMMLIELLLECLMLILPVNEVRKLQLSKNRKIIVAGIFLLGGCVIITAIIRIAVSYQDPIGLQVNKDALWMNVHVGIAIVSACLPTYKPLVSTSFDHIRSYYSYAINSTGSRTEYLKSQSKTGAVELIDRDISNNSSTSVHNGSKFSVNAGNSDKYLAQYSVPYPQGSDDDGVRLVQVQKSHGPASWDGDYV</sequence>
<gene>
    <name evidence="8" type="ORF">BGW36DRAFT_406079</name>
</gene>
<comment type="subcellular location">
    <subcellularLocation>
        <location evidence="1">Membrane</location>
        <topology evidence="1">Multi-pass membrane protein</topology>
    </subcellularLocation>
</comment>
<dbReference type="Proteomes" id="UP001201262">
    <property type="component" value="Unassembled WGS sequence"/>
</dbReference>
<feature type="transmembrane region" description="Helical" evidence="6">
    <location>
        <begin position="199"/>
        <end position="223"/>
    </location>
</feature>
<keyword evidence="4 6" id="KW-0472">Membrane</keyword>
<protein>
    <recommendedName>
        <fullName evidence="7">Rhodopsin domain-containing protein</fullName>
    </recommendedName>
</protein>
<feature type="transmembrane region" description="Helical" evidence="6">
    <location>
        <begin position="12"/>
        <end position="31"/>
    </location>
</feature>
<dbReference type="GeneID" id="70249273"/>
<dbReference type="EMBL" id="JAJTJA010000004">
    <property type="protein sequence ID" value="KAH8700939.1"/>
    <property type="molecule type" value="Genomic_DNA"/>
</dbReference>
<dbReference type="InterPro" id="IPR049326">
    <property type="entry name" value="Rhodopsin_dom_fungi"/>
</dbReference>
<evidence type="ECO:0000259" key="7">
    <source>
        <dbReference type="Pfam" id="PF20684"/>
    </source>
</evidence>
<dbReference type="AlphaFoldDB" id="A0AAD4Q0K7"/>
<keyword evidence="2 6" id="KW-0812">Transmembrane</keyword>
<dbReference type="InterPro" id="IPR052337">
    <property type="entry name" value="SAT4-like"/>
</dbReference>
<feature type="transmembrane region" description="Helical" evidence="6">
    <location>
        <begin position="88"/>
        <end position="110"/>
    </location>
</feature>
<feature type="transmembrane region" description="Helical" evidence="6">
    <location>
        <begin position="164"/>
        <end position="187"/>
    </location>
</feature>
<dbReference type="PANTHER" id="PTHR33048">
    <property type="entry name" value="PTH11-LIKE INTEGRAL MEMBRANE PROTEIN (AFU_ORTHOLOGUE AFUA_5G11245)"/>
    <property type="match status" value="1"/>
</dbReference>